<evidence type="ECO:0000313" key="1">
    <source>
        <dbReference type="EMBL" id="RCV58880.1"/>
    </source>
</evidence>
<comment type="caution">
    <text evidence="1">The sequence shown here is derived from an EMBL/GenBank/DDBJ whole genome shotgun (WGS) entry which is preliminary data.</text>
</comment>
<gene>
    <name evidence="1" type="ORF">DEF24_11870</name>
</gene>
<dbReference type="GO" id="GO:0090529">
    <property type="term" value="P:cell septum assembly"/>
    <property type="evidence" value="ECO:0007669"/>
    <property type="project" value="InterPro"/>
</dbReference>
<dbReference type="EMBL" id="QEIN01000079">
    <property type="protein sequence ID" value="RCV58880.1"/>
    <property type="molecule type" value="Genomic_DNA"/>
</dbReference>
<accession>A0A368T5R7</accession>
<dbReference type="AlphaFoldDB" id="A0A368T5R7"/>
<protein>
    <recommendedName>
        <fullName evidence="3">Cell division protein SepF</fullName>
    </recommendedName>
</protein>
<dbReference type="Pfam" id="PF04472">
    <property type="entry name" value="SepF"/>
    <property type="match status" value="1"/>
</dbReference>
<evidence type="ECO:0000313" key="2">
    <source>
        <dbReference type="Proteomes" id="UP000253318"/>
    </source>
</evidence>
<evidence type="ECO:0008006" key="3">
    <source>
        <dbReference type="Google" id="ProtNLM"/>
    </source>
</evidence>
<dbReference type="Gene3D" id="3.30.110.150">
    <property type="entry name" value="SepF-like protein"/>
    <property type="match status" value="1"/>
</dbReference>
<dbReference type="InterPro" id="IPR038594">
    <property type="entry name" value="SepF-like_sf"/>
</dbReference>
<name>A0A368T5R7_9ACTN</name>
<organism evidence="1 2">
    <name type="scientific">Marinitenerispora sediminis</name>
    <dbReference type="NCBI Taxonomy" id="1931232"/>
    <lineage>
        <taxon>Bacteria</taxon>
        <taxon>Bacillati</taxon>
        <taxon>Actinomycetota</taxon>
        <taxon>Actinomycetes</taxon>
        <taxon>Streptosporangiales</taxon>
        <taxon>Nocardiopsidaceae</taxon>
        <taxon>Marinitenerispora</taxon>
    </lineage>
</organism>
<proteinExistence type="predicted"/>
<keyword evidence="2" id="KW-1185">Reference proteome</keyword>
<dbReference type="Proteomes" id="UP000253318">
    <property type="component" value="Unassembled WGS sequence"/>
</dbReference>
<sequence length="96" mass="10676">MSITDAESLNSYHTLSQGDPAIRLTKALRYSPHDYQSAVSEISIRYREGRVISIDLSKMNPHQASRLVDFCSGMAAGSHGWIYRITDHAIIITPQG</sequence>
<dbReference type="InterPro" id="IPR007561">
    <property type="entry name" value="Cell_div_SepF/SepF-rel"/>
</dbReference>
<reference evidence="1 2" key="1">
    <citation type="submission" date="2018-04" db="EMBL/GenBank/DDBJ databases">
        <title>Novel actinobacteria from marine sediment.</title>
        <authorList>
            <person name="Ng Z.Y."/>
            <person name="Tan G.Y.A."/>
        </authorList>
    </citation>
    <scope>NUCLEOTIDE SEQUENCE [LARGE SCALE GENOMIC DNA]</scope>
    <source>
        <strain evidence="1 2">TPS81</strain>
    </source>
</reference>